<evidence type="ECO:0000313" key="5">
    <source>
        <dbReference type="Proteomes" id="UP000008701"/>
    </source>
</evidence>
<dbReference type="KEGG" id="cph:Cpha266_0309"/>
<feature type="signal peptide" evidence="2">
    <location>
        <begin position="1"/>
        <end position="23"/>
    </location>
</feature>
<dbReference type="Pfam" id="PF13505">
    <property type="entry name" value="OMP_b-brl"/>
    <property type="match status" value="1"/>
</dbReference>
<dbReference type="SUPFAM" id="SSF56925">
    <property type="entry name" value="OMPA-like"/>
    <property type="match status" value="1"/>
</dbReference>
<reference evidence="4 5" key="1">
    <citation type="submission" date="2006-12" db="EMBL/GenBank/DDBJ databases">
        <title>Complete sequence of Chlorobium phaeobacteroides DSM 266.</title>
        <authorList>
            <consortium name="US DOE Joint Genome Institute"/>
            <person name="Copeland A."/>
            <person name="Lucas S."/>
            <person name="Lapidus A."/>
            <person name="Barry K."/>
            <person name="Detter J.C."/>
            <person name="Glavina del Rio T."/>
            <person name="Hammon N."/>
            <person name="Israni S."/>
            <person name="Pitluck S."/>
            <person name="Goltsman E."/>
            <person name="Schmutz J."/>
            <person name="Larimer F."/>
            <person name="Land M."/>
            <person name="Hauser L."/>
            <person name="Mikhailova N."/>
            <person name="Li T."/>
            <person name="Overmann J."/>
            <person name="Bryant D.A."/>
            <person name="Richardson P."/>
        </authorList>
    </citation>
    <scope>NUCLEOTIDE SEQUENCE [LARGE SCALE GENOMIC DNA]</scope>
    <source>
        <strain evidence="4 5">DSM 266</strain>
    </source>
</reference>
<dbReference type="OrthoDB" id="597758at2"/>
<dbReference type="STRING" id="290317.Cpha266_0309"/>
<dbReference type="Proteomes" id="UP000008701">
    <property type="component" value="Chromosome"/>
</dbReference>
<name>A1BD94_CHLPD</name>
<proteinExistence type="predicted"/>
<dbReference type="InterPro" id="IPR011250">
    <property type="entry name" value="OMP/PagP_B-barrel"/>
</dbReference>
<dbReference type="RefSeq" id="WP_011744207.1">
    <property type="nucleotide sequence ID" value="NC_008639.1"/>
</dbReference>
<gene>
    <name evidence="4" type="ordered locus">Cpha266_0309</name>
</gene>
<sequence length="190" mass="19980" precursor="true">MNRIKGVLGGMFTLFCTVSFAQAATPYASASAGVAILGTSKTETMPETSMSYDPGYALTGAIGLEKGKIRFEGEVGYQKNGLKNTADTDVSIMTYMANGYVDFKLPLSPVTPYVTAGAGVAGVKADGFGFDDDSSTVLAGQVGAGAGFSVAPFVKIDLKYRYFMASDAEFDHEKFSIDSHNVMLGIRVGL</sequence>
<keyword evidence="1 2" id="KW-0732">Signal</keyword>
<organism evidence="4 5">
    <name type="scientific">Chlorobium phaeobacteroides (strain DSM 266 / SMG 266 / 2430)</name>
    <dbReference type="NCBI Taxonomy" id="290317"/>
    <lineage>
        <taxon>Bacteria</taxon>
        <taxon>Pseudomonadati</taxon>
        <taxon>Chlorobiota</taxon>
        <taxon>Chlorobiia</taxon>
        <taxon>Chlorobiales</taxon>
        <taxon>Chlorobiaceae</taxon>
        <taxon>Chlorobium/Pelodictyon group</taxon>
        <taxon>Chlorobium</taxon>
    </lineage>
</organism>
<evidence type="ECO:0000256" key="1">
    <source>
        <dbReference type="ARBA" id="ARBA00022729"/>
    </source>
</evidence>
<dbReference type="EMBL" id="CP000492">
    <property type="protein sequence ID" value="ABL64371.1"/>
    <property type="molecule type" value="Genomic_DNA"/>
</dbReference>
<dbReference type="Gene3D" id="2.40.160.20">
    <property type="match status" value="1"/>
</dbReference>
<evidence type="ECO:0000313" key="4">
    <source>
        <dbReference type="EMBL" id="ABL64371.1"/>
    </source>
</evidence>
<keyword evidence="5" id="KW-1185">Reference proteome</keyword>
<dbReference type="eggNOG" id="COG3637">
    <property type="taxonomic scope" value="Bacteria"/>
</dbReference>
<evidence type="ECO:0000259" key="3">
    <source>
        <dbReference type="Pfam" id="PF13505"/>
    </source>
</evidence>
<feature type="chain" id="PRO_5002632849" evidence="2">
    <location>
        <begin position="24"/>
        <end position="190"/>
    </location>
</feature>
<protein>
    <submittedName>
        <fullName evidence="4">Outer surface protein, putative</fullName>
    </submittedName>
</protein>
<feature type="domain" description="Outer membrane protein beta-barrel" evidence="3">
    <location>
        <begin position="14"/>
        <end position="186"/>
    </location>
</feature>
<evidence type="ECO:0000256" key="2">
    <source>
        <dbReference type="SAM" id="SignalP"/>
    </source>
</evidence>
<dbReference type="AlphaFoldDB" id="A1BD94"/>
<dbReference type="HOGENOM" id="CLU_057473_3_1_10"/>
<accession>A1BD94</accession>
<dbReference type="InterPro" id="IPR027385">
    <property type="entry name" value="Beta-barrel_OMP"/>
</dbReference>